<name>A0ABW2EA98_9ACTN</name>
<sequence length="56" mass="5527">MGLPFLVAKIFCGGAGVTVVVQLPIAEPPAVTVTLPRAAATRAGAAEGGQDGAPRR</sequence>
<dbReference type="RefSeq" id="WP_189873983.1">
    <property type="nucleotide sequence ID" value="NZ_BMWA01000013.1"/>
</dbReference>
<evidence type="ECO:0000313" key="2">
    <source>
        <dbReference type="Proteomes" id="UP001596409"/>
    </source>
</evidence>
<reference evidence="2" key="1">
    <citation type="journal article" date="2019" name="Int. J. Syst. Evol. Microbiol.">
        <title>The Global Catalogue of Microorganisms (GCM) 10K type strain sequencing project: providing services to taxonomists for standard genome sequencing and annotation.</title>
        <authorList>
            <consortium name="The Broad Institute Genomics Platform"/>
            <consortium name="The Broad Institute Genome Sequencing Center for Infectious Disease"/>
            <person name="Wu L."/>
            <person name="Ma J."/>
        </authorList>
    </citation>
    <scope>NUCLEOTIDE SEQUENCE [LARGE SCALE GENOMIC DNA]</scope>
    <source>
        <strain evidence="2">JCM 4855</strain>
    </source>
</reference>
<proteinExistence type="predicted"/>
<comment type="caution">
    <text evidence="1">The sequence shown here is derived from an EMBL/GenBank/DDBJ whole genome shotgun (WGS) entry which is preliminary data.</text>
</comment>
<gene>
    <name evidence="1" type="ORF">ACFQMH_27030</name>
</gene>
<dbReference type="Proteomes" id="UP001596409">
    <property type="component" value="Unassembled WGS sequence"/>
</dbReference>
<accession>A0ABW2EA98</accession>
<dbReference type="EMBL" id="JBHSYM010000060">
    <property type="protein sequence ID" value="MFC7015298.1"/>
    <property type="molecule type" value="Genomic_DNA"/>
</dbReference>
<organism evidence="1 2">
    <name type="scientific">Streptomyces viridiviolaceus</name>
    <dbReference type="NCBI Taxonomy" id="68282"/>
    <lineage>
        <taxon>Bacteria</taxon>
        <taxon>Bacillati</taxon>
        <taxon>Actinomycetota</taxon>
        <taxon>Actinomycetes</taxon>
        <taxon>Kitasatosporales</taxon>
        <taxon>Streptomycetaceae</taxon>
        <taxon>Streptomyces</taxon>
    </lineage>
</organism>
<protein>
    <recommendedName>
        <fullName evidence="3">Histidine kinase</fullName>
    </recommendedName>
</protein>
<evidence type="ECO:0000313" key="1">
    <source>
        <dbReference type="EMBL" id="MFC7015298.1"/>
    </source>
</evidence>
<keyword evidence="2" id="KW-1185">Reference proteome</keyword>
<evidence type="ECO:0008006" key="3">
    <source>
        <dbReference type="Google" id="ProtNLM"/>
    </source>
</evidence>